<reference evidence="1 2" key="1">
    <citation type="submission" date="2016-01" db="EMBL/GenBank/DDBJ databases">
        <title>Genome sequencing of Roseivirga echinicomitans KMM 6058.</title>
        <authorList>
            <person name="Selvaratnam C."/>
            <person name="Thevarajoo S."/>
            <person name="Goh K.M."/>
            <person name="Ee R."/>
            <person name="Chan K.-G."/>
            <person name="Chong C.S."/>
        </authorList>
    </citation>
    <scope>NUCLEOTIDE SEQUENCE [LARGE SCALE GENOMIC DNA]</scope>
    <source>
        <strain evidence="1 2">KMM 6058</strain>
    </source>
</reference>
<name>A0A150XYW4_9BACT</name>
<sequence>MIIITISFLNFRNTKRFKKEVYLYESQSDSLRIKNSFLKSSFDYSLAVDKAILSKLPEEKDIIVYFSGGSCTSCVENLLIELKDIEGIQNRTLIISDSQDKDQFVIRFNDAFITNYSHRVDTTSYFEEDIYDVLVLKIRNKKITSLLVYRPEEKHFFKEYFFPLD</sequence>
<dbReference type="AlphaFoldDB" id="A0A150XYW4"/>
<protein>
    <submittedName>
        <fullName evidence="1">Uncharacterized protein</fullName>
    </submittedName>
</protein>
<evidence type="ECO:0000313" key="2">
    <source>
        <dbReference type="Proteomes" id="UP000075615"/>
    </source>
</evidence>
<keyword evidence="2" id="KW-1185">Reference proteome</keyword>
<dbReference type="Proteomes" id="UP000075615">
    <property type="component" value="Unassembled WGS sequence"/>
</dbReference>
<dbReference type="STRING" id="296218.AWN68_03355"/>
<evidence type="ECO:0000313" key="1">
    <source>
        <dbReference type="EMBL" id="KYG83852.1"/>
    </source>
</evidence>
<proteinExistence type="predicted"/>
<gene>
    <name evidence="1" type="ORF">AWN68_03355</name>
</gene>
<accession>A0A150XYW4</accession>
<organism evidence="1 2">
    <name type="scientific">Roseivirga echinicomitans</name>
    <dbReference type="NCBI Taxonomy" id="296218"/>
    <lineage>
        <taxon>Bacteria</taxon>
        <taxon>Pseudomonadati</taxon>
        <taxon>Bacteroidota</taxon>
        <taxon>Cytophagia</taxon>
        <taxon>Cytophagales</taxon>
        <taxon>Roseivirgaceae</taxon>
        <taxon>Roseivirga</taxon>
    </lineage>
</organism>
<comment type="caution">
    <text evidence="1">The sequence shown here is derived from an EMBL/GenBank/DDBJ whole genome shotgun (WGS) entry which is preliminary data.</text>
</comment>
<dbReference type="EMBL" id="LRDB01000001">
    <property type="protein sequence ID" value="KYG83852.1"/>
    <property type="molecule type" value="Genomic_DNA"/>
</dbReference>